<dbReference type="Proteomes" id="UP000195918">
    <property type="component" value="Unassembled WGS sequence"/>
</dbReference>
<dbReference type="InterPro" id="IPR017853">
    <property type="entry name" value="GH"/>
</dbReference>
<dbReference type="InterPro" id="IPR013780">
    <property type="entry name" value="Glyco_hydro_b"/>
</dbReference>
<protein>
    <submittedName>
        <fullName evidence="5">Oligo-1,6-glucosidase</fullName>
        <ecNumber evidence="5">3.2.1.10</ecNumber>
    </submittedName>
</protein>
<dbReference type="InterPro" id="IPR045857">
    <property type="entry name" value="O16G_dom_2"/>
</dbReference>
<dbReference type="InterPro" id="IPR006047">
    <property type="entry name" value="GH13_cat_dom"/>
</dbReference>
<evidence type="ECO:0000259" key="4">
    <source>
        <dbReference type="SMART" id="SM00642"/>
    </source>
</evidence>
<dbReference type="Gene3D" id="3.90.400.10">
    <property type="entry name" value="Oligo-1,6-glucosidase, Domain 2"/>
    <property type="match status" value="1"/>
</dbReference>
<dbReference type="SUPFAM" id="SSF51445">
    <property type="entry name" value="(Trans)glycosidases"/>
    <property type="match status" value="1"/>
</dbReference>
<dbReference type="RefSeq" id="WP_086950243.1">
    <property type="nucleotide sequence ID" value="NZ_FWFD01000003.1"/>
</dbReference>
<comment type="similarity">
    <text evidence="1">Belongs to the glycosyl hydrolase 13 family.</text>
</comment>
<evidence type="ECO:0000313" key="5">
    <source>
        <dbReference type="EMBL" id="SLM84581.1"/>
    </source>
</evidence>
<gene>
    <name evidence="5" type="ORF">FM121_00715</name>
</gene>
<keyword evidence="2 5" id="KW-0378">Hydrolase</keyword>
<dbReference type="AlphaFoldDB" id="A0A1X6WJV6"/>
<sequence>MTVKQNKWWQSAVLYQIYPRSFQDTTGTGVGDLRGIIERLEYLEKLGINAIWLSPVYKSPNDDNGYDISDYEDIMEEFGTMADMDELIEEAKKRDIRIIMDLVVNHTSDEHAWFVEAKKGKDNPFRDFYVWRDPVNGEAPNDMESTFSGSAWQFDEASGQYYLHLFSKKQPDLNWENETVRNKVNDMMNFWLDKGVGGFRMDVIDLIGKIPDEKITGNGPKLHDYLKEMNKATFGNHDVMTVGETWGATPEIAKMYSDPERHELSMVFQFEHIGLDQEHGEGKHKWDLKPLEMKDLKEVLSKWQTSLGNQGWNSLFWNNHDLPRVISRWGNDQEYRVESAKAFAILLHMMKGTPYIYQGEEIGMTNYPVSSIDEVEDIESVNMYHDRISQGFSKEEIITSINAKGRDNARTPMQWNTSENGGFTTGTPWLHVNPNHQEINVEAALADKNSVFYTYQKLIQLRKDHPIVVWGEYELQETADKVFSYKRTFEDKTWLVVANLSDDVQEFTTEDVVKNILIENMTTPSSLVNIKLNPWQAFSVEI</sequence>
<dbReference type="FunFam" id="3.90.400.10:FF:000002">
    <property type="entry name" value="Sucrose isomerase"/>
    <property type="match status" value="1"/>
</dbReference>
<evidence type="ECO:0000256" key="3">
    <source>
        <dbReference type="ARBA" id="ARBA00023295"/>
    </source>
</evidence>
<dbReference type="SMART" id="SM00642">
    <property type="entry name" value="Aamy"/>
    <property type="match status" value="1"/>
</dbReference>
<reference evidence="6" key="1">
    <citation type="submission" date="2017-02" db="EMBL/GenBank/DDBJ databases">
        <authorList>
            <person name="Dridi B."/>
        </authorList>
    </citation>
    <scope>NUCLEOTIDE SEQUENCE [LARGE SCALE GENOMIC DNA]</scope>
    <source>
        <strain evidence="6">bH819</strain>
    </source>
</reference>
<accession>A0A1X6WJV6</accession>
<evidence type="ECO:0000313" key="6">
    <source>
        <dbReference type="Proteomes" id="UP000195918"/>
    </source>
</evidence>
<dbReference type="GO" id="GO:0009313">
    <property type="term" value="P:oligosaccharide catabolic process"/>
    <property type="evidence" value="ECO:0007669"/>
    <property type="project" value="TreeGrafter"/>
</dbReference>
<keyword evidence="3 5" id="KW-0326">Glycosidase</keyword>
<keyword evidence="6" id="KW-1185">Reference proteome</keyword>
<dbReference type="OrthoDB" id="9805159at2"/>
<dbReference type="GO" id="GO:0004556">
    <property type="term" value="F:alpha-amylase activity"/>
    <property type="evidence" value="ECO:0007669"/>
    <property type="project" value="TreeGrafter"/>
</dbReference>
<dbReference type="NCBIfam" id="NF008183">
    <property type="entry name" value="PRK10933.1"/>
    <property type="match status" value="1"/>
</dbReference>
<dbReference type="GO" id="GO:0004574">
    <property type="term" value="F:oligo-1,6-glucosidase activity"/>
    <property type="evidence" value="ECO:0007669"/>
    <property type="project" value="UniProtKB-EC"/>
</dbReference>
<dbReference type="FunFam" id="3.20.20.80:FF:000064">
    <property type="entry name" value="Oligo-1,6-glucosidase"/>
    <property type="match status" value="2"/>
</dbReference>
<dbReference type="PANTHER" id="PTHR10357:SF179">
    <property type="entry name" value="NEUTRAL AND BASIC AMINO ACID TRANSPORT PROTEIN RBAT"/>
    <property type="match status" value="1"/>
</dbReference>
<dbReference type="Gene3D" id="2.60.40.1180">
    <property type="entry name" value="Golgi alpha-mannosidase II"/>
    <property type="match status" value="1"/>
</dbReference>
<dbReference type="SUPFAM" id="SSF51011">
    <property type="entry name" value="Glycosyl hydrolase domain"/>
    <property type="match status" value="1"/>
</dbReference>
<dbReference type="PANTHER" id="PTHR10357">
    <property type="entry name" value="ALPHA-AMYLASE FAMILY MEMBER"/>
    <property type="match status" value="1"/>
</dbReference>
<dbReference type="Gene3D" id="3.20.20.80">
    <property type="entry name" value="Glycosidases"/>
    <property type="match status" value="1"/>
</dbReference>
<dbReference type="EMBL" id="FWFD01000003">
    <property type="protein sequence ID" value="SLM84581.1"/>
    <property type="molecule type" value="Genomic_DNA"/>
</dbReference>
<proteinExistence type="inferred from homology"/>
<name>A0A1X6WJV6_9ENTE</name>
<dbReference type="EC" id="3.2.1.10" evidence="5"/>
<evidence type="ECO:0000256" key="1">
    <source>
        <dbReference type="ARBA" id="ARBA00008061"/>
    </source>
</evidence>
<dbReference type="Pfam" id="PF00128">
    <property type="entry name" value="Alpha-amylase"/>
    <property type="match status" value="1"/>
</dbReference>
<organism evidence="5 6">
    <name type="scientific">Vagococcus fluvialis bH819</name>
    <dbReference type="NCBI Taxonomy" id="1255619"/>
    <lineage>
        <taxon>Bacteria</taxon>
        <taxon>Bacillati</taxon>
        <taxon>Bacillota</taxon>
        <taxon>Bacilli</taxon>
        <taxon>Lactobacillales</taxon>
        <taxon>Enterococcaceae</taxon>
        <taxon>Vagococcus</taxon>
    </lineage>
</organism>
<evidence type="ECO:0000256" key="2">
    <source>
        <dbReference type="ARBA" id="ARBA00022801"/>
    </source>
</evidence>
<dbReference type="CDD" id="cd11333">
    <property type="entry name" value="AmyAc_SI_OligoGlu_DGase"/>
    <property type="match status" value="1"/>
</dbReference>
<feature type="domain" description="Glycosyl hydrolase family 13 catalytic" evidence="4">
    <location>
        <begin position="16"/>
        <end position="410"/>
    </location>
</feature>